<protein>
    <submittedName>
        <fullName evidence="3">1-acyl-sn-glycerol-3-phosphate acyltransferase</fullName>
    </submittedName>
</protein>
<dbReference type="GO" id="GO:0016287">
    <property type="term" value="F:glycerone-phosphate O-acyltransferase activity"/>
    <property type="evidence" value="ECO:0007669"/>
    <property type="project" value="TreeGrafter"/>
</dbReference>
<dbReference type="InterPro" id="IPR002123">
    <property type="entry name" value="Plipid/glycerol_acylTrfase"/>
</dbReference>
<dbReference type="EMBL" id="CP101717">
    <property type="protein sequence ID" value="WLD56709.1"/>
    <property type="molecule type" value="Genomic_DNA"/>
</dbReference>
<proteinExistence type="predicted"/>
<keyword evidence="1" id="KW-1133">Transmembrane helix</keyword>
<feature type="transmembrane region" description="Helical" evidence="1">
    <location>
        <begin position="374"/>
        <end position="395"/>
    </location>
</feature>
<organism evidence="3">
    <name type="scientific">Salinispirillum sp. LH 10-3-1</name>
    <dbReference type="NCBI Taxonomy" id="2952525"/>
    <lineage>
        <taxon>Bacteria</taxon>
        <taxon>Pseudomonadati</taxon>
        <taxon>Pseudomonadota</taxon>
        <taxon>Gammaproteobacteria</taxon>
        <taxon>Oceanospirillales</taxon>
        <taxon>Saccharospirillaceae</taxon>
        <taxon>Salinispirillum</taxon>
    </lineage>
</organism>
<name>A0AB38YBF3_9GAMM</name>
<keyword evidence="3" id="KW-0012">Acyltransferase</keyword>
<evidence type="ECO:0000313" key="3">
    <source>
        <dbReference type="EMBL" id="WLD56709.1"/>
    </source>
</evidence>
<dbReference type="SUPFAM" id="SSF69593">
    <property type="entry name" value="Glycerol-3-phosphate (1)-acyltransferase"/>
    <property type="match status" value="1"/>
</dbReference>
<accession>A0AB38YBF3</accession>
<dbReference type="InterPro" id="IPR052744">
    <property type="entry name" value="GPAT/DAPAT"/>
</dbReference>
<feature type="transmembrane region" description="Helical" evidence="1">
    <location>
        <begin position="334"/>
        <end position="354"/>
    </location>
</feature>
<gene>
    <name evidence="3" type="ORF">NFC81_08165</name>
</gene>
<dbReference type="AlphaFoldDB" id="A0AB38YBF3"/>
<evidence type="ECO:0000256" key="1">
    <source>
        <dbReference type="SAM" id="Phobius"/>
    </source>
</evidence>
<keyword evidence="3" id="KW-0808">Transferase</keyword>
<evidence type="ECO:0000259" key="2">
    <source>
        <dbReference type="SMART" id="SM00563"/>
    </source>
</evidence>
<reference evidence="3" key="1">
    <citation type="submission" date="2022-07" db="EMBL/GenBank/DDBJ databases">
        <title>Complete genome sequence of Salinispirillum sp. LH10-3-1 capable of multiple carbohydrate inversion isolated from a soda lake.</title>
        <authorList>
            <person name="Liu J."/>
            <person name="Zhai Y."/>
            <person name="Zhang H."/>
            <person name="Yang H."/>
            <person name="Qu J."/>
            <person name="Li J."/>
        </authorList>
    </citation>
    <scope>NUCLEOTIDE SEQUENCE</scope>
    <source>
        <strain evidence="3">LH 10-3-1</strain>
    </source>
</reference>
<sequence>MRLYNFFRHIFRLASHLYFVEVRSIGREQVPDEGPVILAANHPSSLLDSILLSVELPRQVHYLAKSELFRSPWLAKLYKRIGAIPINRGARADDNENTFKHVYELLDRGGCIGIFPEGRNSPALQVANLRSGTARMALAAEERNNYQLGLKIIPVGINFENRELFLSAALLRFGAPILVADYAELHQKDRKLAIRTLTGDVEQALRKEAMHISDLRLGQLVADLGAVYHEAITEPAESRKARQNWGFLRRTLEKIRSWFRPAAVNHESLSAIFEGRRSLNDALSRAAVAEPEMVEDLRNRVDRYKDHLRQTRLKADLKQSFAQPIRERLIRIRMTLYAVLMAPVAFFGLVHNLLPYVVTKVISRRFHDEAVRTFAYFGVGTLAFLGFYFLCWLWLWQFTDRDLSTSLIYVGLLPPTGLLCLRYRGHITQYRDKILVRTFFRTNADLINLLHEERQAIVYRLQLLDERYGDPEIE</sequence>
<dbReference type="SMART" id="SM00563">
    <property type="entry name" value="PlsC"/>
    <property type="match status" value="1"/>
</dbReference>
<dbReference type="RefSeq" id="WP_304993993.1">
    <property type="nucleotide sequence ID" value="NZ_CP101717.1"/>
</dbReference>
<keyword evidence="1" id="KW-0472">Membrane</keyword>
<feature type="domain" description="Phospholipid/glycerol acyltransferase" evidence="2">
    <location>
        <begin position="36"/>
        <end position="160"/>
    </location>
</feature>
<dbReference type="PANTHER" id="PTHR31605">
    <property type="entry name" value="GLYCEROL-3-PHOSPHATE O-ACYLTRANSFERASE 1"/>
    <property type="match status" value="1"/>
</dbReference>
<dbReference type="PANTHER" id="PTHR31605:SF0">
    <property type="entry name" value="GLYCEROL-3-PHOSPHATE O-ACYLTRANSFERASE 1"/>
    <property type="match status" value="1"/>
</dbReference>
<feature type="transmembrane region" description="Helical" evidence="1">
    <location>
        <begin position="407"/>
        <end position="423"/>
    </location>
</feature>
<dbReference type="Pfam" id="PF01553">
    <property type="entry name" value="Acyltransferase"/>
    <property type="match status" value="1"/>
</dbReference>
<dbReference type="GO" id="GO:0004366">
    <property type="term" value="F:glycerol-3-phosphate O-acyltransferase activity"/>
    <property type="evidence" value="ECO:0007669"/>
    <property type="project" value="TreeGrafter"/>
</dbReference>
<keyword evidence="1" id="KW-0812">Transmembrane</keyword>
<dbReference type="GO" id="GO:0008654">
    <property type="term" value="P:phospholipid biosynthetic process"/>
    <property type="evidence" value="ECO:0007669"/>
    <property type="project" value="TreeGrafter"/>
</dbReference>